<accession>A0ACC0H4K3</accession>
<gene>
    <name evidence="1" type="ORF">LOK49_LG07G01885</name>
</gene>
<keyword evidence="2" id="KW-1185">Reference proteome</keyword>
<dbReference type="EMBL" id="CM045764">
    <property type="protein sequence ID" value="KAI8007702.1"/>
    <property type="molecule type" value="Genomic_DNA"/>
</dbReference>
<evidence type="ECO:0000313" key="1">
    <source>
        <dbReference type="EMBL" id="KAI8007702.1"/>
    </source>
</evidence>
<reference evidence="1 2" key="1">
    <citation type="journal article" date="2022" name="Plant J.">
        <title>Chromosome-level genome of Camellia lanceoleosa provides a valuable resource for understanding genome evolution and self-incompatibility.</title>
        <authorList>
            <person name="Gong W."/>
            <person name="Xiao S."/>
            <person name="Wang L."/>
            <person name="Liao Z."/>
            <person name="Chang Y."/>
            <person name="Mo W."/>
            <person name="Hu G."/>
            <person name="Li W."/>
            <person name="Zhao G."/>
            <person name="Zhu H."/>
            <person name="Hu X."/>
            <person name="Ji K."/>
            <person name="Xiang X."/>
            <person name="Song Q."/>
            <person name="Yuan D."/>
            <person name="Jin S."/>
            <person name="Zhang L."/>
        </authorList>
    </citation>
    <scope>NUCLEOTIDE SEQUENCE [LARGE SCALE GENOMIC DNA]</scope>
    <source>
        <strain evidence="1">SQ_2022a</strain>
    </source>
</reference>
<organism evidence="1 2">
    <name type="scientific">Camellia lanceoleosa</name>
    <dbReference type="NCBI Taxonomy" id="1840588"/>
    <lineage>
        <taxon>Eukaryota</taxon>
        <taxon>Viridiplantae</taxon>
        <taxon>Streptophyta</taxon>
        <taxon>Embryophyta</taxon>
        <taxon>Tracheophyta</taxon>
        <taxon>Spermatophyta</taxon>
        <taxon>Magnoliopsida</taxon>
        <taxon>eudicotyledons</taxon>
        <taxon>Gunneridae</taxon>
        <taxon>Pentapetalae</taxon>
        <taxon>asterids</taxon>
        <taxon>Ericales</taxon>
        <taxon>Theaceae</taxon>
        <taxon>Camellia</taxon>
    </lineage>
</organism>
<comment type="caution">
    <text evidence="1">The sequence shown here is derived from an EMBL/GenBank/DDBJ whole genome shotgun (WGS) entry which is preliminary data.</text>
</comment>
<dbReference type="Proteomes" id="UP001060215">
    <property type="component" value="Chromosome 7"/>
</dbReference>
<sequence>MMRVAVWCLQSDFSRRPSMSVVVKVLEGSIEVENNLDYNFTIPVGRRAIRAAGEYSRKKLRLSKDQSAVLEESFKEHKLHRLFKAISKRFRRFRSISIGCSERFRRFRAACALLNLSLINENKISIVACGAIPPLITLLMNGSNRGKKDEMTTLYKLCTVKVNKERAVKALYYCYLELRSSNKRVFLHMHHHLWNLQPKKGGEQGDANKTKEVLESLPDQEEEVIGIITMEDVLEELLQEEILDETDEYVDVHNKYIHVDCFDIHGKQKQQKRTSTFFDFCKAEKGILLCTDVASRCLDIPAVIDGFEQEKKVVVIAATNRKQDLDPALISRFDSMITFGLPDQQTRQEIAAQYAKHLAKSDLAAFAKVTEESIKVMMESGCEELLPANGRKLLNGLVFSLLLPCLIFSQLGQAITLEKMIEWWFIPFNVVLATISGSLIGLLVASIVRPPYPFFKFTIIQIGIGYSAWCMLGSGLGSSWNC</sequence>
<evidence type="ECO:0000313" key="2">
    <source>
        <dbReference type="Proteomes" id="UP001060215"/>
    </source>
</evidence>
<protein>
    <submittedName>
        <fullName evidence="1">Protein PIN-LIKES 6</fullName>
    </submittedName>
</protein>
<proteinExistence type="predicted"/>
<name>A0ACC0H4K3_9ERIC</name>